<dbReference type="Gene3D" id="3.40.525.10">
    <property type="entry name" value="CRAL-TRIO lipid binding domain"/>
    <property type="match status" value="1"/>
</dbReference>
<dbReference type="InterPro" id="IPR036865">
    <property type="entry name" value="CRAL-TRIO_dom_sf"/>
</dbReference>
<dbReference type="PANTHER" id="PTHR46277">
    <property type="entry name" value="OS03G0850700 PROTEIN"/>
    <property type="match status" value="1"/>
</dbReference>
<proteinExistence type="predicted"/>
<dbReference type="SMART" id="SM00516">
    <property type="entry name" value="SEC14"/>
    <property type="match status" value="1"/>
</dbReference>
<evidence type="ECO:0000259" key="2">
    <source>
        <dbReference type="PROSITE" id="PS50191"/>
    </source>
</evidence>
<feature type="region of interest" description="Disordered" evidence="1">
    <location>
        <begin position="1"/>
        <end position="37"/>
    </location>
</feature>
<dbReference type="SMART" id="SM01100">
    <property type="entry name" value="CRAL_TRIO_N"/>
    <property type="match status" value="1"/>
</dbReference>
<keyword evidence="4" id="KW-1185">Reference proteome</keyword>
<dbReference type="InterPro" id="IPR011074">
    <property type="entry name" value="CRAL/TRIO_N_dom"/>
</dbReference>
<dbReference type="SUPFAM" id="SSF52087">
    <property type="entry name" value="CRAL/TRIO domain"/>
    <property type="match status" value="1"/>
</dbReference>
<protein>
    <recommendedName>
        <fullName evidence="2">CRAL-TRIO domain-containing protein</fullName>
    </recommendedName>
</protein>
<sequence length="280" mass="32115">MEQRGEVSLKKKTESEETTAKEEATTNKRGGECVNGSSGAEQNKILLMRAFVEKQDPSSKDVDDYMIRRFLRARDLDIEKASAMFLKYLKWKRTFIPTGCISASEIATDLGQNKVFTQGSDKTGRPIMVMFSGRHFPRKGGLEEFKRSVVFSLEKVCSRKYMMSLNLMFRMPEGQEKFAVICDMEGWGYANSDVRAYLGALTILQDYYPERLGKFFFLHVPYIFMAVWKVVYPFIDDNTKKKIVFVENKKMKSTLLEDIDESQLPEIYGGKLPSVPVQDS</sequence>
<evidence type="ECO:0000313" key="3">
    <source>
        <dbReference type="EMBL" id="KAG5537314.1"/>
    </source>
</evidence>
<dbReference type="Pfam" id="PF00650">
    <property type="entry name" value="CRAL_TRIO"/>
    <property type="match status" value="1"/>
</dbReference>
<evidence type="ECO:0000256" key="1">
    <source>
        <dbReference type="SAM" id="MobiDB-lite"/>
    </source>
</evidence>
<organism evidence="3 4">
    <name type="scientific">Rhododendron griersonianum</name>
    <dbReference type="NCBI Taxonomy" id="479676"/>
    <lineage>
        <taxon>Eukaryota</taxon>
        <taxon>Viridiplantae</taxon>
        <taxon>Streptophyta</taxon>
        <taxon>Embryophyta</taxon>
        <taxon>Tracheophyta</taxon>
        <taxon>Spermatophyta</taxon>
        <taxon>Magnoliopsida</taxon>
        <taxon>eudicotyledons</taxon>
        <taxon>Gunneridae</taxon>
        <taxon>Pentapetalae</taxon>
        <taxon>asterids</taxon>
        <taxon>Ericales</taxon>
        <taxon>Ericaceae</taxon>
        <taxon>Ericoideae</taxon>
        <taxon>Rhodoreae</taxon>
        <taxon>Rhododendron</taxon>
    </lineage>
</organism>
<accession>A0AAV6JCL9</accession>
<reference evidence="3" key="1">
    <citation type="submission" date="2020-08" db="EMBL/GenBank/DDBJ databases">
        <title>Plant Genome Project.</title>
        <authorList>
            <person name="Zhang R.-G."/>
        </authorList>
    </citation>
    <scope>NUCLEOTIDE SEQUENCE</scope>
    <source>
        <strain evidence="3">WSP0</strain>
        <tissue evidence="3">Leaf</tissue>
    </source>
</reference>
<dbReference type="CDD" id="cd00170">
    <property type="entry name" value="SEC14"/>
    <property type="match status" value="1"/>
</dbReference>
<dbReference type="PROSITE" id="PS50191">
    <property type="entry name" value="CRAL_TRIO"/>
    <property type="match status" value="1"/>
</dbReference>
<dbReference type="SUPFAM" id="SSF46938">
    <property type="entry name" value="CRAL/TRIO N-terminal domain"/>
    <property type="match status" value="1"/>
</dbReference>
<dbReference type="Proteomes" id="UP000823749">
    <property type="component" value="Chromosome 8"/>
</dbReference>
<dbReference type="InterPro" id="IPR036273">
    <property type="entry name" value="CRAL/TRIO_N_dom_sf"/>
</dbReference>
<dbReference type="PANTHER" id="PTHR46277:SF19">
    <property type="entry name" value="RANDOM SLUG PROTEIN 5-LIKE"/>
    <property type="match status" value="1"/>
</dbReference>
<evidence type="ECO:0000313" key="4">
    <source>
        <dbReference type="Proteomes" id="UP000823749"/>
    </source>
</evidence>
<dbReference type="AlphaFoldDB" id="A0AAV6JCL9"/>
<feature type="compositionally biased region" description="Basic and acidic residues" evidence="1">
    <location>
        <begin position="1"/>
        <end position="31"/>
    </location>
</feature>
<comment type="caution">
    <text evidence="3">The sequence shown here is derived from an EMBL/GenBank/DDBJ whole genome shotgun (WGS) entry which is preliminary data.</text>
</comment>
<name>A0AAV6JCL9_9ERIC</name>
<feature type="domain" description="CRAL-TRIO" evidence="2">
    <location>
        <begin position="103"/>
        <end position="276"/>
    </location>
</feature>
<dbReference type="EMBL" id="JACTNZ010000008">
    <property type="protein sequence ID" value="KAG5537314.1"/>
    <property type="molecule type" value="Genomic_DNA"/>
</dbReference>
<gene>
    <name evidence="3" type="ORF">RHGRI_024684</name>
</gene>
<dbReference type="InterPro" id="IPR001251">
    <property type="entry name" value="CRAL-TRIO_dom"/>
</dbReference>